<evidence type="ECO:0000313" key="3">
    <source>
        <dbReference type="EMBL" id="GJS92400.1"/>
    </source>
</evidence>
<feature type="domain" description="Integrase catalytic" evidence="2">
    <location>
        <begin position="427"/>
        <end position="524"/>
    </location>
</feature>
<proteinExistence type="predicted"/>
<accession>A0ABQ4ZQ47</accession>
<keyword evidence="4" id="KW-1185">Reference proteome</keyword>
<dbReference type="Pfam" id="PF22936">
    <property type="entry name" value="Pol_BBD"/>
    <property type="match status" value="1"/>
</dbReference>
<keyword evidence="1" id="KW-0064">Aspartyl protease</keyword>
<organism evidence="3 4">
    <name type="scientific">Tanacetum coccineum</name>
    <dbReference type="NCBI Taxonomy" id="301880"/>
    <lineage>
        <taxon>Eukaryota</taxon>
        <taxon>Viridiplantae</taxon>
        <taxon>Streptophyta</taxon>
        <taxon>Embryophyta</taxon>
        <taxon>Tracheophyta</taxon>
        <taxon>Spermatophyta</taxon>
        <taxon>Magnoliopsida</taxon>
        <taxon>eudicotyledons</taxon>
        <taxon>Gunneridae</taxon>
        <taxon>Pentapetalae</taxon>
        <taxon>asterids</taxon>
        <taxon>campanulids</taxon>
        <taxon>Asterales</taxon>
        <taxon>Asteraceae</taxon>
        <taxon>Asteroideae</taxon>
        <taxon>Anthemideae</taxon>
        <taxon>Anthemidinae</taxon>
        <taxon>Tanacetum</taxon>
    </lineage>
</organism>
<dbReference type="Pfam" id="PF07727">
    <property type="entry name" value="RVT_2"/>
    <property type="match status" value="1"/>
</dbReference>
<keyword evidence="1" id="KW-0378">Hydrolase</keyword>
<dbReference type="InterPro" id="IPR043502">
    <property type="entry name" value="DNA/RNA_pol_sf"/>
</dbReference>
<dbReference type="CDD" id="cd09272">
    <property type="entry name" value="RNase_HI_RT_Ty1"/>
    <property type="match status" value="1"/>
</dbReference>
<dbReference type="InterPro" id="IPR054722">
    <property type="entry name" value="PolX-like_BBD"/>
</dbReference>
<dbReference type="SUPFAM" id="SSF53098">
    <property type="entry name" value="Ribonuclease H-like"/>
    <property type="match status" value="1"/>
</dbReference>
<reference evidence="3" key="2">
    <citation type="submission" date="2022-01" db="EMBL/GenBank/DDBJ databases">
        <authorList>
            <person name="Yamashiro T."/>
            <person name="Shiraishi A."/>
            <person name="Satake H."/>
            <person name="Nakayama K."/>
        </authorList>
    </citation>
    <scope>NUCLEOTIDE SEQUENCE</scope>
</reference>
<dbReference type="PANTHER" id="PTHR11439:SF491">
    <property type="entry name" value="INTEGRASE CATALYTIC DOMAIN-CONTAINING PROTEIN"/>
    <property type="match status" value="1"/>
</dbReference>
<sequence>MQAVLTHHGYKKALRGIAHKPQSMSDKDWIELDEKALATIQLFLTQEVLREVIHETTAVGLWLKLESLYMTKSLANKLRLKDQNLDVDIDDEDKAVLLVISLPASYKHFKEIMLYGNHETLSFDDVKSALLSKQKYDDDVEPESSEGLVARGRSCKYCKKHGHIVSDCYKLKNKLEREGKGNNEKKPEKAAEVAIAKGDSDGDVYLAIETEKSRDELIVDSCCTFHMIPHRSWLTTYESFNGGNVYMGNHSICPIIRNGSIQVKMHDGVVRTITGVQHIPDLERNLISLSTLEANGCKYSGEGEVMKILKEALVLMKAIQLGGLYVLQGTIVYGSAGVATSKASLDYFKLWHYRLGHMGEKGMKYLAKKGLIKVSCNLEFCEHYVFGKQKKVSFSPGIHRTRDALNYIHSDLWGSSHVTSRGGKKIKKLRTDNGLEFCGESFNALCRKYGIARHHTLVRTPQQNGVAERMNRTIMEKVRCMLSHANLDKDFWVEAATTASYLINRSPHRSLDGNIPEILWSEGKVEFEFDDRERRQVNRPPRLEDYQCDLVAYAFAAAAHIEGCEPTNYFEAISSPECDKWVVAMEEEVESLNKNKTWELVKLPKEKRGISCKWLFKVKDGIPRVESKRYKARYVVRGFDQREGIDFNEVFSLVVRHTSIRVLLSIVALQDLELEQLDVKTAFLHGHLEEEIYVEQPEGFKVPGKEDHVCRLKKSLYGLKQSPRQWYKRFDSFMIGHGYDRCSYDECVYLRKFPDGSFLYLVLYVDDMLIAARNKDQIRELKDQLSNEFDMKDLGAAKRILGMEIRRDRKMAPHFKLSSHECPKSEEDMSRVLYPSAVGSLMYAMVCTRPDLAHAASVVSRYMHNPGKIHWEAVKCILRYLKGTSNIGLSFEKSRASPNGVLGYVDSDYAGDLDARKSLSSYIFSHCGSAISWYLSLQAITALSTTEAEYISSTEGVKEAIWFRGMVNEFGLPQEVLVVYCDNQSAVH</sequence>
<dbReference type="PANTHER" id="PTHR11439">
    <property type="entry name" value="GAG-POL-RELATED RETROTRANSPOSON"/>
    <property type="match status" value="1"/>
</dbReference>
<evidence type="ECO:0000259" key="2">
    <source>
        <dbReference type="PROSITE" id="PS50994"/>
    </source>
</evidence>
<reference evidence="3" key="1">
    <citation type="journal article" date="2022" name="Int. J. Mol. Sci.">
        <title>Draft Genome of Tanacetum Coccineum: Genomic Comparison of Closely Related Tanacetum-Family Plants.</title>
        <authorList>
            <person name="Yamashiro T."/>
            <person name="Shiraishi A."/>
            <person name="Nakayama K."/>
            <person name="Satake H."/>
        </authorList>
    </citation>
    <scope>NUCLEOTIDE SEQUENCE</scope>
</reference>
<dbReference type="Gene3D" id="3.30.420.10">
    <property type="entry name" value="Ribonuclease H-like superfamily/Ribonuclease H"/>
    <property type="match status" value="1"/>
</dbReference>
<protein>
    <submittedName>
        <fullName evidence="3">Retrovirus-related pol polyprotein from transposon TNT 1-94</fullName>
    </submittedName>
</protein>
<evidence type="ECO:0000313" key="4">
    <source>
        <dbReference type="Proteomes" id="UP001151760"/>
    </source>
</evidence>
<evidence type="ECO:0000256" key="1">
    <source>
        <dbReference type="ARBA" id="ARBA00022750"/>
    </source>
</evidence>
<dbReference type="EMBL" id="BQNB010011579">
    <property type="protein sequence ID" value="GJS92400.1"/>
    <property type="molecule type" value="Genomic_DNA"/>
</dbReference>
<dbReference type="SUPFAM" id="SSF56672">
    <property type="entry name" value="DNA/RNA polymerases"/>
    <property type="match status" value="1"/>
</dbReference>
<dbReference type="Pfam" id="PF13976">
    <property type="entry name" value="gag_pre-integrs"/>
    <property type="match status" value="1"/>
</dbReference>
<dbReference type="InterPro" id="IPR012337">
    <property type="entry name" value="RNaseH-like_sf"/>
</dbReference>
<dbReference type="Pfam" id="PF14223">
    <property type="entry name" value="Retrotran_gag_2"/>
    <property type="match status" value="1"/>
</dbReference>
<name>A0ABQ4ZQ47_9ASTR</name>
<dbReference type="InterPro" id="IPR036397">
    <property type="entry name" value="RNaseH_sf"/>
</dbReference>
<comment type="caution">
    <text evidence="3">The sequence shown here is derived from an EMBL/GenBank/DDBJ whole genome shotgun (WGS) entry which is preliminary data.</text>
</comment>
<keyword evidence="1" id="KW-0645">Protease</keyword>
<gene>
    <name evidence="3" type="ORF">Tco_0799368</name>
</gene>
<dbReference type="Proteomes" id="UP001151760">
    <property type="component" value="Unassembled WGS sequence"/>
</dbReference>
<dbReference type="PROSITE" id="PS50994">
    <property type="entry name" value="INTEGRASE"/>
    <property type="match status" value="1"/>
</dbReference>
<dbReference type="InterPro" id="IPR001584">
    <property type="entry name" value="Integrase_cat-core"/>
</dbReference>
<dbReference type="InterPro" id="IPR013103">
    <property type="entry name" value="RVT_2"/>
</dbReference>
<dbReference type="InterPro" id="IPR025724">
    <property type="entry name" value="GAG-pre-integrase_dom"/>
</dbReference>